<dbReference type="AlphaFoldDB" id="A0A0P6HYH8"/>
<protein>
    <submittedName>
        <fullName evidence="1">Uncharacterized protein</fullName>
    </submittedName>
</protein>
<name>A0A0P6HYH8_9CRUS</name>
<reference evidence="1" key="1">
    <citation type="submission" date="2015-10" db="EMBL/GenBank/DDBJ databases">
        <title>EvidentialGene: Evidence-directed Construction of Complete mRNA Transcriptomes without Genomes.</title>
        <authorList>
            <person name="Gilbert D.G."/>
        </authorList>
    </citation>
    <scope>NUCLEOTIDE SEQUENCE</scope>
</reference>
<organism evidence="1">
    <name type="scientific">Daphnia magna</name>
    <dbReference type="NCBI Taxonomy" id="35525"/>
    <lineage>
        <taxon>Eukaryota</taxon>
        <taxon>Metazoa</taxon>
        <taxon>Ecdysozoa</taxon>
        <taxon>Arthropoda</taxon>
        <taxon>Crustacea</taxon>
        <taxon>Branchiopoda</taxon>
        <taxon>Diplostraca</taxon>
        <taxon>Cladocera</taxon>
        <taxon>Anomopoda</taxon>
        <taxon>Daphniidae</taxon>
        <taxon>Daphnia</taxon>
    </lineage>
</organism>
<accession>A0A0P6HYH8</accession>
<proteinExistence type="predicted"/>
<dbReference type="EMBL" id="GDIQ01012394">
    <property type="protein sequence ID" value="JAN82343.1"/>
    <property type="molecule type" value="Transcribed_RNA"/>
</dbReference>
<sequence length="66" mass="7519">MASIGTTTTAAAHKKSLWTKRRGFHFYVHPYRLRLDGKDAGRGALLRTLFKILLMPLIPIATFDYI</sequence>
<evidence type="ECO:0000313" key="1">
    <source>
        <dbReference type="EMBL" id="JAN82343.1"/>
    </source>
</evidence>